<dbReference type="AlphaFoldDB" id="A0A5E6S8V3"/>
<accession>A0A5E6S8V3</accession>
<protein>
    <submittedName>
        <fullName evidence="1">Uncharacterized protein</fullName>
    </submittedName>
</protein>
<sequence length="280" mass="32445">MTIPEYRREYGPSYRGETKLDLPATTCPACHQELLIRGAHGPQDRQTFAHFPVSPDRPDVFCTIKLAGRHKYSVLCPVDHDPALAKKLRTNFFKNWKVHWSRFKQYIGHVDVDDFIAVLKVADKANVWGYRAMKEHEVIIALMLISDFKPVLALRPARVQSQQVAISESVATPTTEAQAQARPQPKPEPWRKNWIRFWFESRARSFDDFWNLSLENKVIIRVEYAVPEGETKLDPDYLDSFKVIDVSYDYLAHRKPGDDTVASLVESRMKRAFKKDIEDK</sequence>
<evidence type="ECO:0000313" key="1">
    <source>
        <dbReference type="EMBL" id="VVM76572.1"/>
    </source>
</evidence>
<gene>
    <name evidence="1" type="ORF">PS631_02100</name>
</gene>
<organism evidence="1 2">
    <name type="scientific">Pseudomonas fluorescens</name>
    <dbReference type="NCBI Taxonomy" id="294"/>
    <lineage>
        <taxon>Bacteria</taxon>
        <taxon>Pseudomonadati</taxon>
        <taxon>Pseudomonadota</taxon>
        <taxon>Gammaproteobacteria</taxon>
        <taxon>Pseudomonadales</taxon>
        <taxon>Pseudomonadaceae</taxon>
        <taxon>Pseudomonas</taxon>
    </lineage>
</organism>
<proteinExistence type="predicted"/>
<reference evidence="1 2" key="1">
    <citation type="submission" date="2019-09" db="EMBL/GenBank/DDBJ databases">
        <authorList>
            <person name="Chandra G."/>
            <person name="Truman W A."/>
        </authorList>
    </citation>
    <scope>NUCLEOTIDE SEQUENCE [LARGE SCALE GENOMIC DNA]</scope>
    <source>
        <strain evidence="1">PS631</strain>
    </source>
</reference>
<dbReference type="OrthoDB" id="7031081at2"/>
<dbReference type="EMBL" id="CABVHF010000005">
    <property type="protein sequence ID" value="VVM76572.1"/>
    <property type="molecule type" value="Genomic_DNA"/>
</dbReference>
<dbReference type="RefSeq" id="WP_150570154.1">
    <property type="nucleotide sequence ID" value="NZ_CABVHF010000005.1"/>
</dbReference>
<dbReference type="Proteomes" id="UP000399692">
    <property type="component" value="Unassembled WGS sequence"/>
</dbReference>
<name>A0A5E6S8V3_PSEFL</name>
<evidence type="ECO:0000313" key="2">
    <source>
        <dbReference type="Proteomes" id="UP000399692"/>
    </source>
</evidence>